<accession>A0A4U3L6W2</accession>
<proteinExistence type="predicted"/>
<dbReference type="InterPro" id="IPR058512">
    <property type="entry name" value="DUF8199"/>
</dbReference>
<organism evidence="1 2">
    <name type="scientific">Ilyomonas limi</name>
    <dbReference type="NCBI Taxonomy" id="2575867"/>
    <lineage>
        <taxon>Bacteria</taxon>
        <taxon>Pseudomonadati</taxon>
        <taxon>Bacteroidota</taxon>
        <taxon>Chitinophagia</taxon>
        <taxon>Chitinophagales</taxon>
        <taxon>Chitinophagaceae</taxon>
        <taxon>Ilyomonas</taxon>
    </lineage>
</organism>
<reference evidence="1 2" key="1">
    <citation type="submission" date="2019-05" db="EMBL/GenBank/DDBJ databases">
        <title>Panacibacter sp. strain 17mud1-8 Genome sequencing and assembly.</title>
        <authorList>
            <person name="Chhetri G."/>
        </authorList>
    </citation>
    <scope>NUCLEOTIDE SEQUENCE [LARGE SCALE GENOMIC DNA]</scope>
    <source>
        <strain evidence="1 2">17mud1-8</strain>
    </source>
</reference>
<keyword evidence="2" id="KW-1185">Reference proteome</keyword>
<dbReference type="RefSeq" id="WP_137260724.1">
    <property type="nucleotide sequence ID" value="NZ_SZQL01000003.1"/>
</dbReference>
<gene>
    <name evidence="1" type="ORF">FC093_05365</name>
</gene>
<name>A0A4U3L6W2_9BACT</name>
<dbReference type="OrthoDB" id="676308at2"/>
<dbReference type="EMBL" id="SZQL01000003">
    <property type="protein sequence ID" value="TKK70179.1"/>
    <property type="molecule type" value="Genomic_DNA"/>
</dbReference>
<dbReference type="AlphaFoldDB" id="A0A4U3L6W2"/>
<dbReference type="Pfam" id="PF26622">
    <property type="entry name" value="DUF8199"/>
    <property type="match status" value="1"/>
</dbReference>
<protein>
    <submittedName>
        <fullName evidence="1">Uncharacterized protein</fullName>
    </submittedName>
</protein>
<dbReference type="Proteomes" id="UP000305848">
    <property type="component" value="Unassembled WGS sequence"/>
</dbReference>
<evidence type="ECO:0000313" key="1">
    <source>
        <dbReference type="EMBL" id="TKK70179.1"/>
    </source>
</evidence>
<evidence type="ECO:0000313" key="2">
    <source>
        <dbReference type="Proteomes" id="UP000305848"/>
    </source>
</evidence>
<comment type="caution">
    <text evidence="1">The sequence shown here is derived from an EMBL/GenBank/DDBJ whole genome shotgun (WGS) entry which is preliminary data.</text>
</comment>
<sequence>MKRIFLILLICAYAVSTMGVGFGEFYCCGKLKSKFITLADNNKEKCTKEGCCKTKYQFLKLKDNHVASADIYLPAKHFAALHFYAPAFITLSPERPSVPTNRSHAPPLYDDGLPLYLSNCIFRI</sequence>